<comment type="function">
    <text evidence="7">Binds 23S rRNA and is also seen to make contacts with the A and possibly P site tRNAs.</text>
</comment>
<organism evidence="8 9">
    <name type="scientific">Treponema rectale</name>
    <dbReference type="NCBI Taxonomy" id="744512"/>
    <lineage>
        <taxon>Bacteria</taxon>
        <taxon>Pseudomonadati</taxon>
        <taxon>Spirochaetota</taxon>
        <taxon>Spirochaetia</taxon>
        <taxon>Spirochaetales</taxon>
        <taxon>Treponemataceae</taxon>
        <taxon>Treponema</taxon>
    </lineage>
</organism>
<dbReference type="PRINTS" id="PR00060">
    <property type="entry name" value="RIBOSOMALL16"/>
</dbReference>
<dbReference type="KEGG" id="trc:DYE49_03505"/>
<proteinExistence type="inferred from homology"/>
<sequence length="139" mass="15730">MLQPKRLKWRRSHLIRPKDFASRTNTVAYGDFGLVATRGGYITNRQIESARVVLSRYTKKFGKTYIRIFPYLGLTKKPAEVRMGNGKGTVEQWVAVVDKGTVMFEIGGINPNDAMYALKQAGYKLSVTTRVVKKGEENK</sequence>
<dbReference type="Pfam" id="PF00252">
    <property type="entry name" value="Ribosomal_L16"/>
    <property type="match status" value="1"/>
</dbReference>
<dbReference type="GO" id="GO:0019843">
    <property type="term" value="F:rRNA binding"/>
    <property type="evidence" value="ECO:0007669"/>
    <property type="project" value="UniProtKB-KW"/>
</dbReference>
<dbReference type="NCBIfam" id="TIGR01164">
    <property type="entry name" value="rplP_bact"/>
    <property type="match status" value="1"/>
</dbReference>
<accession>A0A7M1XN70</accession>
<dbReference type="SUPFAM" id="SSF54686">
    <property type="entry name" value="Ribosomal protein L16p/L10e"/>
    <property type="match status" value="1"/>
</dbReference>
<dbReference type="Gene3D" id="3.90.1170.10">
    <property type="entry name" value="Ribosomal protein L10e/L16"/>
    <property type="match status" value="1"/>
</dbReference>
<evidence type="ECO:0000256" key="7">
    <source>
        <dbReference type="RuleBase" id="RU004414"/>
    </source>
</evidence>
<keyword evidence="4 6" id="KW-0689">Ribosomal protein</keyword>
<keyword evidence="2 7" id="KW-0820">tRNA-binding</keyword>
<dbReference type="GO" id="GO:0022625">
    <property type="term" value="C:cytosolic large ribosomal subunit"/>
    <property type="evidence" value="ECO:0007669"/>
    <property type="project" value="TreeGrafter"/>
</dbReference>
<dbReference type="PROSITE" id="PS00701">
    <property type="entry name" value="RIBOSOMAL_L16_2"/>
    <property type="match status" value="1"/>
</dbReference>
<evidence type="ECO:0000313" key="8">
    <source>
        <dbReference type="EMBL" id="QOS39572.1"/>
    </source>
</evidence>
<evidence type="ECO:0000256" key="5">
    <source>
        <dbReference type="ARBA" id="ARBA00023274"/>
    </source>
</evidence>
<comment type="subunit">
    <text evidence="7">Part of the 50S ribosomal subunit.</text>
</comment>
<evidence type="ECO:0000256" key="3">
    <source>
        <dbReference type="ARBA" id="ARBA00022730"/>
    </source>
</evidence>
<name>A0A7M1XN70_9SPIR</name>
<keyword evidence="3 7" id="KW-0699">rRNA-binding</keyword>
<dbReference type="InterPro" id="IPR036920">
    <property type="entry name" value="Ribosomal_uL16_sf"/>
</dbReference>
<dbReference type="InterPro" id="IPR047873">
    <property type="entry name" value="Ribosomal_uL16"/>
</dbReference>
<keyword evidence="5 6" id="KW-0687">Ribonucleoprotein</keyword>
<dbReference type="GO" id="GO:0006412">
    <property type="term" value="P:translation"/>
    <property type="evidence" value="ECO:0007669"/>
    <property type="project" value="InterPro"/>
</dbReference>
<gene>
    <name evidence="8" type="ORF">DYE49_03505</name>
</gene>
<dbReference type="EMBL" id="CP031517">
    <property type="protein sequence ID" value="QOS39572.1"/>
    <property type="molecule type" value="Genomic_DNA"/>
</dbReference>
<dbReference type="Proteomes" id="UP000593591">
    <property type="component" value="Chromosome"/>
</dbReference>
<protein>
    <recommendedName>
        <fullName evidence="7">50S ribosomal protein L16</fullName>
    </recommendedName>
</protein>
<dbReference type="FunFam" id="3.90.1170.10:FF:000001">
    <property type="entry name" value="50S ribosomal protein L16"/>
    <property type="match status" value="1"/>
</dbReference>
<evidence type="ECO:0000256" key="6">
    <source>
        <dbReference type="RuleBase" id="RU004413"/>
    </source>
</evidence>
<evidence type="ECO:0000256" key="1">
    <source>
        <dbReference type="ARBA" id="ARBA00008931"/>
    </source>
</evidence>
<dbReference type="CDD" id="cd01433">
    <property type="entry name" value="Ribosomal_L16_L10e"/>
    <property type="match status" value="1"/>
</dbReference>
<comment type="similarity">
    <text evidence="1 6">Belongs to the universal ribosomal protein uL16 family.</text>
</comment>
<dbReference type="AlphaFoldDB" id="A0A7M1XN70"/>
<evidence type="ECO:0000256" key="4">
    <source>
        <dbReference type="ARBA" id="ARBA00022980"/>
    </source>
</evidence>
<keyword evidence="7" id="KW-0694">RNA-binding</keyword>
<evidence type="ECO:0000256" key="2">
    <source>
        <dbReference type="ARBA" id="ARBA00022555"/>
    </source>
</evidence>
<dbReference type="InterPro" id="IPR000114">
    <property type="entry name" value="Ribosomal_uL16_bact-type"/>
</dbReference>
<dbReference type="PANTHER" id="PTHR12220:SF13">
    <property type="entry name" value="LARGE RIBOSOMAL SUBUNIT PROTEIN UL16M"/>
    <property type="match status" value="1"/>
</dbReference>
<dbReference type="PANTHER" id="PTHR12220">
    <property type="entry name" value="50S/60S RIBOSOMAL PROTEIN L16"/>
    <property type="match status" value="1"/>
</dbReference>
<dbReference type="InterPro" id="IPR016180">
    <property type="entry name" value="Ribosomal_uL16_dom"/>
</dbReference>
<reference evidence="8 9" key="1">
    <citation type="submission" date="2018-08" db="EMBL/GenBank/DDBJ databases">
        <title>The first complete genome of Treponema rectale (CHPAT), a commensal spirochete of the bovine rectum.</title>
        <authorList>
            <person name="Staton G.J."/>
            <person name="Clegg S.R."/>
            <person name="Carter S.D."/>
            <person name="Radford A.D."/>
            <person name="Darby A."/>
            <person name="Hall N."/>
            <person name="Birtles R.J."/>
            <person name="Evans N.J."/>
        </authorList>
    </citation>
    <scope>NUCLEOTIDE SEQUENCE [LARGE SCALE GENOMIC DNA]</scope>
    <source>
        <strain evidence="8 9">CHPA</strain>
    </source>
</reference>
<evidence type="ECO:0000313" key="9">
    <source>
        <dbReference type="Proteomes" id="UP000593591"/>
    </source>
</evidence>
<dbReference type="InterPro" id="IPR020798">
    <property type="entry name" value="Ribosomal_uL16_CS"/>
</dbReference>
<dbReference type="GO" id="GO:0003735">
    <property type="term" value="F:structural constituent of ribosome"/>
    <property type="evidence" value="ECO:0007669"/>
    <property type="project" value="InterPro"/>
</dbReference>
<dbReference type="GO" id="GO:0000049">
    <property type="term" value="F:tRNA binding"/>
    <property type="evidence" value="ECO:0007669"/>
    <property type="project" value="UniProtKB-KW"/>
</dbReference>